<dbReference type="InterPro" id="IPR000182">
    <property type="entry name" value="GNAT_dom"/>
</dbReference>
<dbReference type="InterPro" id="IPR016181">
    <property type="entry name" value="Acyl_CoA_acyltransferase"/>
</dbReference>
<dbReference type="AlphaFoldDB" id="A9B643"/>
<sequence>MQRAGFFLVEVAMAEIRVATVADAVAIQAIYAPIVEQTVISFEIETPSVAEMGQRIGKTLESYPWLVWCDEQAVVQGYAYASQHRTRAAYQWSVDTTVYVANTAQRQGVGRALYQQLLAILRGLGYYSAYAGITLPNVKSVGLHEALGFTPVGVYRQAGFKHERWHDVGWWQCQLQVGDQAPVAPRKFDPNKESVAKG</sequence>
<dbReference type="BioCyc" id="HAUR316274:GHYA-3657-MONOMER"/>
<dbReference type="InParanoid" id="A9B643"/>
<dbReference type="SUPFAM" id="SSF55729">
    <property type="entry name" value="Acyl-CoA N-acyltransferases (Nat)"/>
    <property type="match status" value="1"/>
</dbReference>
<dbReference type="Pfam" id="PF13420">
    <property type="entry name" value="Acetyltransf_4"/>
    <property type="match status" value="1"/>
</dbReference>
<dbReference type="PROSITE" id="PS51186">
    <property type="entry name" value="GNAT"/>
    <property type="match status" value="1"/>
</dbReference>
<dbReference type="CDD" id="cd04301">
    <property type="entry name" value="NAT_SF"/>
    <property type="match status" value="1"/>
</dbReference>
<dbReference type="HOGENOM" id="CLU_013985_4_2_0"/>
<dbReference type="Gene3D" id="3.40.630.30">
    <property type="match status" value="1"/>
</dbReference>
<reference evidence="2 3" key="1">
    <citation type="journal article" date="2011" name="Stand. Genomic Sci.">
        <title>Complete genome sequence of the filamentous gliding predatory bacterium Herpetosiphon aurantiacus type strain (114-95(T)).</title>
        <authorList>
            <person name="Kiss H."/>
            <person name="Nett M."/>
            <person name="Domin N."/>
            <person name="Martin K."/>
            <person name="Maresca J.A."/>
            <person name="Copeland A."/>
            <person name="Lapidus A."/>
            <person name="Lucas S."/>
            <person name="Berry K.W."/>
            <person name="Glavina Del Rio T."/>
            <person name="Dalin E."/>
            <person name="Tice H."/>
            <person name="Pitluck S."/>
            <person name="Richardson P."/>
            <person name="Bruce D."/>
            <person name="Goodwin L."/>
            <person name="Han C."/>
            <person name="Detter J.C."/>
            <person name="Schmutz J."/>
            <person name="Brettin T."/>
            <person name="Land M."/>
            <person name="Hauser L."/>
            <person name="Kyrpides N.C."/>
            <person name="Ivanova N."/>
            <person name="Goker M."/>
            <person name="Woyke T."/>
            <person name="Klenk H.P."/>
            <person name="Bryant D.A."/>
        </authorList>
    </citation>
    <scope>NUCLEOTIDE SEQUENCE [LARGE SCALE GENOMIC DNA]</scope>
    <source>
        <strain evidence="3">ATCC 23779 / DSM 785 / 114-95</strain>
    </source>
</reference>
<dbReference type="Proteomes" id="UP000000787">
    <property type="component" value="Chromosome"/>
</dbReference>
<keyword evidence="3" id="KW-1185">Reference proteome</keyword>
<evidence type="ECO:0000313" key="3">
    <source>
        <dbReference type="Proteomes" id="UP000000787"/>
    </source>
</evidence>
<protein>
    <submittedName>
        <fullName evidence="2">GCN5-related N-acetyltransferase</fullName>
    </submittedName>
</protein>
<dbReference type="eggNOG" id="COG1247">
    <property type="taxonomic scope" value="Bacteria"/>
</dbReference>
<dbReference type="STRING" id="316274.Haur_3618"/>
<dbReference type="FunCoup" id="A9B643">
    <property type="interactions" value="20"/>
</dbReference>
<accession>A9B643</accession>
<name>A9B643_HERA2</name>
<dbReference type="PANTHER" id="PTHR43072">
    <property type="entry name" value="N-ACETYLTRANSFERASE"/>
    <property type="match status" value="1"/>
</dbReference>
<evidence type="ECO:0000259" key="1">
    <source>
        <dbReference type="PROSITE" id="PS51186"/>
    </source>
</evidence>
<dbReference type="KEGG" id="hau:Haur_3618"/>
<dbReference type="NCBIfam" id="NF040504">
    <property type="entry name" value="resist_ArsN1b"/>
    <property type="match status" value="1"/>
</dbReference>
<organism evidence="2 3">
    <name type="scientific">Herpetosiphon aurantiacus (strain ATCC 23779 / DSM 785 / 114-95)</name>
    <dbReference type="NCBI Taxonomy" id="316274"/>
    <lineage>
        <taxon>Bacteria</taxon>
        <taxon>Bacillati</taxon>
        <taxon>Chloroflexota</taxon>
        <taxon>Chloroflexia</taxon>
        <taxon>Herpetosiphonales</taxon>
        <taxon>Herpetosiphonaceae</taxon>
        <taxon>Herpetosiphon</taxon>
    </lineage>
</organism>
<gene>
    <name evidence="2" type="ordered locus">Haur_3618</name>
</gene>
<dbReference type="EMBL" id="CP000875">
    <property type="protein sequence ID" value="ABX06254.1"/>
    <property type="molecule type" value="Genomic_DNA"/>
</dbReference>
<evidence type="ECO:0000313" key="2">
    <source>
        <dbReference type="EMBL" id="ABX06254.1"/>
    </source>
</evidence>
<dbReference type="PANTHER" id="PTHR43072:SF8">
    <property type="entry name" value="ACYLTRANSFERASE FABY-RELATED"/>
    <property type="match status" value="1"/>
</dbReference>
<feature type="domain" description="N-acetyltransferase" evidence="1">
    <location>
        <begin position="14"/>
        <end position="176"/>
    </location>
</feature>
<dbReference type="GO" id="GO:0016747">
    <property type="term" value="F:acyltransferase activity, transferring groups other than amino-acyl groups"/>
    <property type="evidence" value="ECO:0007669"/>
    <property type="project" value="InterPro"/>
</dbReference>
<proteinExistence type="predicted"/>